<dbReference type="AlphaFoldDB" id="A0A917ZHY1"/>
<name>A0A917ZHY1_9ACTN</name>
<proteinExistence type="predicted"/>
<dbReference type="EMBL" id="BMMS01000004">
    <property type="protein sequence ID" value="GGO83108.1"/>
    <property type="molecule type" value="Genomic_DNA"/>
</dbReference>
<dbReference type="Proteomes" id="UP000641932">
    <property type="component" value="Unassembled WGS sequence"/>
</dbReference>
<organism evidence="1 2">
    <name type="scientific">Wenjunlia tyrosinilytica</name>
    <dbReference type="NCBI Taxonomy" id="1544741"/>
    <lineage>
        <taxon>Bacteria</taxon>
        <taxon>Bacillati</taxon>
        <taxon>Actinomycetota</taxon>
        <taxon>Actinomycetes</taxon>
        <taxon>Kitasatosporales</taxon>
        <taxon>Streptomycetaceae</taxon>
        <taxon>Wenjunlia</taxon>
    </lineage>
</organism>
<comment type="caution">
    <text evidence="1">The sequence shown here is derived from an EMBL/GenBank/DDBJ whole genome shotgun (WGS) entry which is preliminary data.</text>
</comment>
<protein>
    <submittedName>
        <fullName evidence="1">Uncharacterized protein</fullName>
    </submittedName>
</protein>
<evidence type="ECO:0000313" key="2">
    <source>
        <dbReference type="Proteomes" id="UP000641932"/>
    </source>
</evidence>
<gene>
    <name evidence="1" type="ORF">GCM10012280_11280</name>
</gene>
<reference evidence="1" key="1">
    <citation type="journal article" date="2014" name="Int. J. Syst. Evol. Microbiol.">
        <title>Complete genome sequence of Corynebacterium casei LMG S-19264T (=DSM 44701T), isolated from a smear-ripened cheese.</title>
        <authorList>
            <consortium name="US DOE Joint Genome Institute (JGI-PGF)"/>
            <person name="Walter F."/>
            <person name="Albersmeier A."/>
            <person name="Kalinowski J."/>
            <person name="Ruckert C."/>
        </authorList>
    </citation>
    <scope>NUCLEOTIDE SEQUENCE</scope>
    <source>
        <strain evidence="1">CGMCC 4.7201</strain>
    </source>
</reference>
<reference evidence="1" key="2">
    <citation type="submission" date="2020-09" db="EMBL/GenBank/DDBJ databases">
        <authorList>
            <person name="Sun Q."/>
            <person name="Zhou Y."/>
        </authorList>
    </citation>
    <scope>NUCLEOTIDE SEQUENCE</scope>
    <source>
        <strain evidence="1">CGMCC 4.7201</strain>
    </source>
</reference>
<accession>A0A917ZHY1</accession>
<evidence type="ECO:0000313" key="1">
    <source>
        <dbReference type="EMBL" id="GGO83108.1"/>
    </source>
</evidence>
<sequence length="104" mass="11730">MYSLEALMAHRAPPEGPMLPFPRFTKQGSFPGSCVTAAAFWEVSELRTERKRPGRPAPPPVAFTWIVEIWFLMPMPDRARDAPQLRRTCGWTSGGTDGWSLKHC</sequence>
<keyword evidence="2" id="KW-1185">Reference proteome</keyword>